<dbReference type="AlphaFoldDB" id="A0A124GMG2"/>
<dbReference type="EMBL" id="LKAM01000017">
    <property type="protein sequence ID" value="KUM45548.1"/>
    <property type="molecule type" value="Genomic_DNA"/>
</dbReference>
<sequence length="77" mass="8790">MGGRYGTGRNLVTRTPGEVKRYGTEPCSSVPIEYFPLGHQQLPDPSTDPSTGYYHYTISTYQLFPILPLYYFSMNFN</sequence>
<reference evidence="1" key="1">
    <citation type="journal article" date="2015" name="Genome Biol. Evol.">
        <title>Organellar Genomes of White Spruce (Picea glauca): Assembly and Annotation.</title>
        <authorList>
            <person name="Jackman S.D."/>
            <person name="Warren R.L."/>
            <person name="Gibb E.A."/>
            <person name="Vandervalk B.P."/>
            <person name="Mohamadi H."/>
            <person name="Chu J."/>
            <person name="Raymond A."/>
            <person name="Pleasance S."/>
            <person name="Coope R."/>
            <person name="Wildung M.R."/>
            <person name="Ritland C.E."/>
            <person name="Bousquet J."/>
            <person name="Jones S.J."/>
            <person name="Bohlmann J."/>
            <person name="Birol I."/>
        </authorList>
    </citation>
    <scope>NUCLEOTIDE SEQUENCE [LARGE SCALE GENOMIC DNA]</scope>
    <source>
        <tissue evidence="1">Flushing bud</tissue>
    </source>
</reference>
<keyword evidence="1" id="KW-0496">Mitochondrion</keyword>
<organism evidence="1">
    <name type="scientific">Picea glauca</name>
    <name type="common">White spruce</name>
    <name type="synonym">Pinus glauca</name>
    <dbReference type="NCBI Taxonomy" id="3330"/>
    <lineage>
        <taxon>Eukaryota</taxon>
        <taxon>Viridiplantae</taxon>
        <taxon>Streptophyta</taxon>
        <taxon>Embryophyta</taxon>
        <taxon>Tracheophyta</taxon>
        <taxon>Spermatophyta</taxon>
        <taxon>Pinopsida</taxon>
        <taxon>Pinidae</taxon>
        <taxon>Conifers I</taxon>
        <taxon>Pinales</taxon>
        <taxon>Pinaceae</taxon>
        <taxon>Picea</taxon>
    </lineage>
</organism>
<gene>
    <name evidence="1" type="ORF">ABT39_MTgene2383</name>
</gene>
<name>A0A124GMG2_PICGL</name>
<accession>A0A124GMG2</accession>
<geneLocation type="mitochondrion" evidence="1"/>
<comment type="caution">
    <text evidence="1">The sequence shown here is derived from an EMBL/GenBank/DDBJ whole genome shotgun (WGS) entry which is preliminary data.</text>
</comment>
<evidence type="ECO:0000313" key="1">
    <source>
        <dbReference type="EMBL" id="KUM45548.1"/>
    </source>
</evidence>
<protein>
    <submittedName>
        <fullName evidence="1">Uncharacterized protein</fullName>
    </submittedName>
</protein>
<proteinExistence type="predicted"/>